<evidence type="ECO:0000259" key="9">
    <source>
        <dbReference type="Pfam" id="PF04552"/>
    </source>
</evidence>
<dbReference type="Gene3D" id="1.10.10.1330">
    <property type="entry name" value="RNA polymerase sigma-54 factor, core-binding domain"/>
    <property type="match status" value="1"/>
</dbReference>
<feature type="domain" description="RNA polymerase sigma factor 54 core-binding" evidence="10">
    <location>
        <begin position="111"/>
        <end position="303"/>
    </location>
</feature>
<dbReference type="PANTHER" id="PTHR32248:SF4">
    <property type="entry name" value="RNA POLYMERASE SIGMA-54 FACTOR"/>
    <property type="match status" value="1"/>
</dbReference>
<dbReference type="GO" id="GO:0016987">
    <property type="term" value="F:sigma factor activity"/>
    <property type="evidence" value="ECO:0007669"/>
    <property type="project" value="UniProtKB-KW"/>
</dbReference>
<dbReference type="OrthoDB" id="9814402at2"/>
<dbReference type="PANTHER" id="PTHR32248">
    <property type="entry name" value="RNA POLYMERASE SIGMA-54 FACTOR"/>
    <property type="match status" value="1"/>
</dbReference>
<sequence>MADFTLQQKQVQHLSAQQILGSQLLQLPMQQLEERIYQEVQENPMLELVEAPRDGQIDGVVAEPSNGAVGEMFDSIDRFSRASLNSRVHSGSPSSGQGGSDDSKERFFQAVQHDSLAELLCRQLALQEHIGEREMAIAEEILGNLDSDGYFTESIELIVASLQQAEVIVSNAEVEAVLHSIHFLDPAGIAVRNVQQRLMVQLQVAAHRYPAATYNVAMRLLGDYYDDFLNRRLDMLLKKLGVPKAELEAAVTAIIALDLHPGVFYDEGGHYISPDVIVTYENGELTAALNDRSALSVKVTDRYRELLANRKAPKEEKQFIRHNIQRAQDFATALAMRRQTLLKVMEALLKQQYAFFVSGPEHVVPLGMKSVAEETGLDISTISRAVNGKYVQTRFGVFELRYFFGSALSTDEGEELSSKIIRQHLAEIIKAEDSAHPLSDDTLAEMLVSKGIRIARRTVAKYREQMQIPVARLRKKIF</sequence>
<comment type="similarity">
    <text evidence="1">Belongs to the sigma-54 factor family.</text>
</comment>
<dbReference type="Pfam" id="PF00309">
    <property type="entry name" value="Sigma54_AID"/>
    <property type="match status" value="1"/>
</dbReference>
<dbReference type="GO" id="GO:0000428">
    <property type="term" value="C:DNA-directed RNA polymerase complex"/>
    <property type="evidence" value="ECO:0007669"/>
    <property type="project" value="UniProtKB-KW"/>
</dbReference>
<dbReference type="PROSITE" id="PS50044">
    <property type="entry name" value="SIGMA54_3"/>
    <property type="match status" value="1"/>
</dbReference>
<evidence type="ECO:0000256" key="6">
    <source>
        <dbReference type="ARBA" id="ARBA00023082"/>
    </source>
</evidence>
<evidence type="ECO:0000256" key="5">
    <source>
        <dbReference type="ARBA" id="ARBA00023015"/>
    </source>
</evidence>
<dbReference type="GO" id="GO:0006352">
    <property type="term" value="P:DNA-templated transcription initiation"/>
    <property type="evidence" value="ECO:0007669"/>
    <property type="project" value="InterPro"/>
</dbReference>
<gene>
    <name evidence="11" type="ordered locus">Cag_0781</name>
</gene>
<evidence type="ECO:0000256" key="4">
    <source>
        <dbReference type="ARBA" id="ARBA00022695"/>
    </source>
</evidence>
<evidence type="ECO:0000256" key="2">
    <source>
        <dbReference type="ARBA" id="ARBA00022478"/>
    </source>
</evidence>
<dbReference type="GO" id="GO:0001216">
    <property type="term" value="F:DNA-binding transcription activator activity"/>
    <property type="evidence" value="ECO:0007669"/>
    <property type="project" value="InterPro"/>
</dbReference>
<feature type="domain" description="RNA polymerase sigma factor 54 DNA-binding" evidence="9">
    <location>
        <begin position="318"/>
        <end position="475"/>
    </location>
</feature>
<dbReference type="GO" id="GO:0016779">
    <property type="term" value="F:nucleotidyltransferase activity"/>
    <property type="evidence" value="ECO:0007669"/>
    <property type="project" value="UniProtKB-KW"/>
</dbReference>
<name>Q3ASH8_CHLCH</name>
<evidence type="ECO:0000313" key="11">
    <source>
        <dbReference type="EMBL" id="ABB28047.1"/>
    </source>
</evidence>
<dbReference type="HOGENOM" id="CLU_020569_0_1_10"/>
<keyword evidence="3" id="KW-0808">Transferase</keyword>
<dbReference type="EMBL" id="CP000108">
    <property type="protein sequence ID" value="ABB28047.1"/>
    <property type="molecule type" value="Genomic_DNA"/>
</dbReference>
<keyword evidence="6" id="KW-0731">Sigma factor</keyword>
<keyword evidence="8" id="KW-0804">Transcription</keyword>
<organism evidence="11">
    <name type="scientific">Chlorobium chlorochromatii (strain CaD3)</name>
    <dbReference type="NCBI Taxonomy" id="340177"/>
    <lineage>
        <taxon>Bacteria</taxon>
        <taxon>Pseudomonadati</taxon>
        <taxon>Chlorobiota</taxon>
        <taxon>Chlorobiia</taxon>
        <taxon>Chlorobiales</taxon>
        <taxon>Chlorobiaceae</taxon>
        <taxon>Chlorobium/Pelodictyon group</taxon>
        <taxon>Chlorobium</taxon>
    </lineage>
</organism>
<dbReference type="PIRSF" id="PIRSF000774">
    <property type="entry name" value="RpoN"/>
    <property type="match status" value="1"/>
</dbReference>
<protein>
    <submittedName>
        <fullName evidence="11">RNA polymerase, sigma 54 subunit, RpoN/SigL</fullName>
    </submittedName>
</protein>
<proteinExistence type="inferred from homology"/>
<dbReference type="Pfam" id="PF04552">
    <property type="entry name" value="Sigma54_DBD"/>
    <property type="match status" value="1"/>
</dbReference>
<keyword evidence="4" id="KW-0548">Nucleotidyltransferase</keyword>
<dbReference type="PROSITE" id="PS00718">
    <property type="entry name" value="SIGMA54_2"/>
    <property type="match status" value="1"/>
</dbReference>
<keyword evidence="2" id="KW-0240">DNA-directed RNA polymerase</keyword>
<reference evidence="11" key="1">
    <citation type="submission" date="2005-08" db="EMBL/GenBank/DDBJ databases">
        <title>Complete sequence of Chlorobium chlorochromatii CaD3.</title>
        <authorList>
            <person name="Copeland A."/>
            <person name="Lucas S."/>
            <person name="Lapidus A."/>
            <person name="Barry K."/>
            <person name="Detter J.C."/>
            <person name="Glavina T."/>
            <person name="Hammon N."/>
            <person name="Israni S."/>
            <person name="Pitluck S."/>
            <person name="Bryant D."/>
            <person name="Schmutz J."/>
            <person name="Larimer F."/>
            <person name="Land M."/>
            <person name="Kyrpides N."/>
            <person name="Ivanova N."/>
            <person name="Richardson P."/>
        </authorList>
    </citation>
    <scope>NUCLEOTIDE SEQUENCE [LARGE SCALE GENOMIC DNA]</scope>
    <source>
        <strain evidence="11">CaD3</strain>
    </source>
</reference>
<dbReference type="PRINTS" id="PR00045">
    <property type="entry name" value="SIGMA54FCT"/>
</dbReference>
<dbReference type="InterPro" id="IPR007046">
    <property type="entry name" value="RNA_pol_sigma_54_core-bd"/>
</dbReference>
<dbReference type="GO" id="GO:0003677">
    <property type="term" value="F:DNA binding"/>
    <property type="evidence" value="ECO:0007669"/>
    <property type="project" value="UniProtKB-KW"/>
</dbReference>
<dbReference type="InterPro" id="IPR000394">
    <property type="entry name" value="RNA_pol_sigma_54"/>
</dbReference>
<evidence type="ECO:0000256" key="7">
    <source>
        <dbReference type="ARBA" id="ARBA00023125"/>
    </source>
</evidence>
<evidence type="ECO:0000259" key="10">
    <source>
        <dbReference type="Pfam" id="PF04963"/>
    </source>
</evidence>
<keyword evidence="5" id="KW-0805">Transcription regulation</keyword>
<dbReference type="Pfam" id="PF04963">
    <property type="entry name" value="Sigma54_CBD"/>
    <property type="match status" value="1"/>
</dbReference>
<accession>Q3ASH8</accession>
<dbReference type="NCBIfam" id="TIGR02395">
    <property type="entry name" value="rpoN_sigma"/>
    <property type="match status" value="1"/>
</dbReference>
<dbReference type="STRING" id="340177.Cag_0781"/>
<dbReference type="AlphaFoldDB" id="Q3ASH8"/>
<dbReference type="InterPro" id="IPR007634">
    <property type="entry name" value="RNA_pol_sigma_54_DNA-bd"/>
</dbReference>
<evidence type="ECO:0000256" key="3">
    <source>
        <dbReference type="ARBA" id="ARBA00022679"/>
    </source>
</evidence>
<evidence type="ECO:0000256" key="1">
    <source>
        <dbReference type="ARBA" id="ARBA00008798"/>
    </source>
</evidence>
<evidence type="ECO:0000256" key="8">
    <source>
        <dbReference type="ARBA" id="ARBA00023163"/>
    </source>
</evidence>
<keyword evidence="7" id="KW-0238">DNA-binding</keyword>
<dbReference type="Gene3D" id="1.10.10.60">
    <property type="entry name" value="Homeodomain-like"/>
    <property type="match status" value="1"/>
</dbReference>
<dbReference type="InterPro" id="IPR038709">
    <property type="entry name" value="RpoN_core-bd_sf"/>
</dbReference>
<dbReference type="KEGG" id="cch:Cag_0781"/>
<dbReference type="eggNOG" id="COG1508">
    <property type="taxonomic scope" value="Bacteria"/>
</dbReference>